<dbReference type="PANTHER" id="PTHR33776">
    <property type="entry name" value="ENDO/EXONUCLEASE/PHOSPHATASE DOMAIN-CONTAINING PROTEIN"/>
    <property type="match status" value="1"/>
</dbReference>
<gene>
    <name evidence="2" type="ORF">HF086_001072</name>
</gene>
<accession>A0A922M669</accession>
<organism evidence="2 3">
    <name type="scientific">Spodoptera exigua</name>
    <name type="common">Beet armyworm</name>
    <name type="synonym">Noctua fulgens</name>
    <dbReference type="NCBI Taxonomy" id="7107"/>
    <lineage>
        <taxon>Eukaryota</taxon>
        <taxon>Metazoa</taxon>
        <taxon>Ecdysozoa</taxon>
        <taxon>Arthropoda</taxon>
        <taxon>Hexapoda</taxon>
        <taxon>Insecta</taxon>
        <taxon>Pterygota</taxon>
        <taxon>Neoptera</taxon>
        <taxon>Endopterygota</taxon>
        <taxon>Lepidoptera</taxon>
        <taxon>Glossata</taxon>
        <taxon>Ditrysia</taxon>
        <taxon>Noctuoidea</taxon>
        <taxon>Noctuidae</taxon>
        <taxon>Amphipyrinae</taxon>
        <taxon>Spodoptera</taxon>
    </lineage>
</organism>
<dbReference type="PANTHER" id="PTHR33776:SF3">
    <property type="entry name" value="PHD-TYPE DOMAIN-CONTAINING PROTEIN"/>
    <property type="match status" value="1"/>
</dbReference>
<dbReference type="InterPro" id="IPR005135">
    <property type="entry name" value="Endo/exonuclease/phosphatase"/>
</dbReference>
<evidence type="ECO:0000313" key="2">
    <source>
        <dbReference type="EMBL" id="KAH9631137.1"/>
    </source>
</evidence>
<evidence type="ECO:0000259" key="1">
    <source>
        <dbReference type="Pfam" id="PF03372"/>
    </source>
</evidence>
<proteinExistence type="predicted"/>
<dbReference type="Pfam" id="PF03372">
    <property type="entry name" value="Exo_endo_phos"/>
    <property type="match status" value="1"/>
</dbReference>
<dbReference type="EMBL" id="JACEFF010000775">
    <property type="protein sequence ID" value="KAH9631137.1"/>
    <property type="molecule type" value="Genomic_DNA"/>
</dbReference>
<dbReference type="SUPFAM" id="SSF56219">
    <property type="entry name" value="DNase I-like"/>
    <property type="match status" value="1"/>
</dbReference>
<dbReference type="AlphaFoldDB" id="A0A922M669"/>
<sequence>MDRFDTIVAMDCQYYRHLNLSSWNLNISRNEKYLRVLHLNIRSLRKHFDELIVFLEGYTHINVLVLSEINIKAEEVAMYHIEGYNMFAKTRERTRGGGLLIYIKEDLTFVEKPSQLSSAEVLHGTLNMKNTCLNIIALYRPPKTNKMQFISETEKLIQEIPRNENIIIVGDININLSGVNDRCYASKYKDCLCELGLMCVIPDTEVTREAIVAGEKETACIDHAWVRAGQLRECVSCVIECPISDHHMIGVEISLENMQFVDDTGKGFRYLLILEQFYNEQIKIKIVNKYNTRRVRENKLVCPPRKNYYGSRTNKYLIPMLYNNNDWLRQIDIQISRYSLKKKVLQMLNTEFSNNVS</sequence>
<dbReference type="GO" id="GO:0003824">
    <property type="term" value="F:catalytic activity"/>
    <property type="evidence" value="ECO:0007669"/>
    <property type="project" value="InterPro"/>
</dbReference>
<evidence type="ECO:0000313" key="3">
    <source>
        <dbReference type="Proteomes" id="UP000814243"/>
    </source>
</evidence>
<feature type="domain" description="Endonuclease/exonuclease/phosphatase" evidence="1">
    <location>
        <begin position="22"/>
        <end position="246"/>
    </location>
</feature>
<protein>
    <recommendedName>
        <fullName evidence="1">Endonuclease/exonuclease/phosphatase domain-containing protein</fullName>
    </recommendedName>
</protein>
<comment type="caution">
    <text evidence="2">The sequence shown here is derived from an EMBL/GenBank/DDBJ whole genome shotgun (WGS) entry which is preliminary data.</text>
</comment>
<reference evidence="2" key="1">
    <citation type="journal article" date="2021" name="G3 (Bethesda)">
        <title>Genome and transcriptome analysis of the beet armyworm Spodoptera exigua reveals targets for pest control. .</title>
        <authorList>
            <person name="Simon S."/>
            <person name="Breeschoten T."/>
            <person name="Jansen H.J."/>
            <person name="Dirks R.P."/>
            <person name="Schranz M.E."/>
            <person name="Ros V.I.D."/>
        </authorList>
    </citation>
    <scope>NUCLEOTIDE SEQUENCE</scope>
    <source>
        <strain evidence="2">TB_SE_WUR_2020</strain>
    </source>
</reference>
<dbReference type="Gene3D" id="3.60.10.10">
    <property type="entry name" value="Endonuclease/exonuclease/phosphatase"/>
    <property type="match status" value="1"/>
</dbReference>
<dbReference type="Proteomes" id="UP000814243">
    <property type="component" value="Unassembled WGS sequence"/>
</dbReference>
<dbReference type="InterPro" id="IPR036691">
    <property type="entry name" value="Endo/exonu/phosph_ase_sf"/>
</dbReference>
<name>A0A922M669_SPOEX</name>